<dbReference type="AlphaFoldDB" id="A0A1G6GYM9"/>
<proteinExistence type="predicted"/>
<dbReference type="Pfam" id="PF01575">
    <property type="entry name" value="MaoC_dehydratas"/>
    <property type="match status" value="1"/>
</dbReference>
<dbReference type="SUPFAM" id="SSF54637">
    <property type="entry name" value="Thioesterase/thiol ester dehydrase-isomerase"/>
    <property type="match status" value="1"/>
</dbReference>
<reference evidence="3" key="1">
    <citation type="submission" date="2016-09" db="EMBL/GenBank/DDBJ databases">
        <authorList>
            <person name="Varghese N."/>
            <person name="Submissions S."/>
        </authorList>
    </citation>
    <scope>NUCLEOTIDE SEQUENCE [LARGE SCALE GENOMIC DNA]</scope>
    <source>
        <strain evidence="3">ANC 4422</strain>
    </source>
</reference>
<evidence type="ECO:0000313" key="3">
    <source>
        <dbReference type="Proteomes" id="UP000242501"/>
    </source>
</evidence>
<dbReference type="STRING" id="1219383.SAMN05421733_10342"/>
<evidence type="ECO:0000259" key="1">
    <source>
        <dbReference type="Pfam" id="PF01575"/>
    </source>
</evidence>
<dbReference type="OrthoDB" id="9774179at2"/>
<dbReference type="RefSeq" id="WP_092747014.1">
    <property type="nucleotide sequence ID" value="NZ_FMYL01000003.1"/>
</dbReference>
<gene>
    <name evidence="2" type="ORF">SAMN05421733_10342</name>
</gene>
<keyword evidence="3" id="KW-1185">Reference proteome</keyword>
<evidence type="ECO:0000313" key="2">
    <source>
        <dbReference type="EMBL" id="SDB87132.1"/>
    </source>
</evidence>
<dbReference type="Proteomes" id="UP000242501">
    <property type="component" value="Unassembled WGS sequence"/>
</dbReference>
<dbReference type="PANTHER" id="PTHR43841">
    <property type="entry name" value="3-HYDROXYACYL-THIOESTER DEHYDRATASE HTDX-RELATED"/>
    <property type="match status" value="1"/>
</dbReference>
<organism evidence="2 3">
    <name type="scientific">Acinetobacter boissieri</name>
    <dbReference type="NCBI Taxonomy" id="1219383"/>
    <lineage>
        <taxon>Bacteria</taxon>
        <taxon>Pseudomonadati</taxon>
        <taxon>Pseudomonadota</taxon>
        <taxon>Gammaproteobacteria</taxon>
        <taxon>Moraxellales</taxon>
        <taxon>Moraxellaceae</taxon>
        <taxon>Acinetobacter</taxon>
    </lineage>
</organism>
<dbReference type="EMBL" id="FMYL01000003">
    <property type="protein sequence ID" value="SDB87132.1"/>
    <property type="molecule type" value="Genomic_DNA"/>
</dbReference>
<dbReference type="Gene3D" id="3.10.129.10">
    <property type="entry name" value="Hotdog Thioesterase"/>
    <property type="match status" value="1"/>
</dbReference>
<sequence>MKVRCFNRLPKAYLTYPAIIKGIFKNKKVSAEQIVLPDVSYEVAPCLVQPKHLVTYNEICGFKNDGYIPAIYFAMRAQILHMYMMTKENFPIAVMELIHDKNQVIQYQRLNANVAYKITCQFGNAVQTENGILIEFVSFIYEQDRIVAESKSTYLKPKHKDRFKYLNIKTQTIAQWRVTQSLIRRYAFISGDFNVVHLHDLGAKAFGLDQAIAHGMWSQASMMARLNLPAYYDFTVSFNSPLYIGQDVVLSLSNSDNYLFDRQTHQIYVSGHLKT</sequence>
<dbReference type="PANTHER" id="PTHR43841:SF3">
    <property type="entry name" value="(3R)-HYDROXYACYL-ACP DEHYDRATASE SUBUNIT HADB"/>
    <property type="match status" value="1"/>
</dbReference>
<name>A0A1G6GYM9_9GAMM</name>
<dbReference type="InterPro" id="IPR029069">
    <property type="entry name" value="HotDog_dom_sf"/>
</dbReference>
<protein>
    <submittedName>
        <fullName evidence="2">MaoC like domain-containing protein</fullName>
    </submittedName>
</protein>
<dbReference type="InterPro" id="IPR002539">
    <property type="entry name" value="MaoC-like_dom"/>
</dbReference>
<feature type="domain" description="MaoC-like" evidence="1">
    <location>
        <begin position="174"/>
        <end position="263"/>
    </location>
</feature>
<accession>A0A1G6GYM9</accession>